<evidence type="ECO:0000313" key="3">
    <source>
        <dbReference type="Proteomes" id="UP001422759"/>
    </source>
</evidence>
<reference evidence="2 3" key="1">
    <citation type="journal article" date="2019" name="Int. J. Syst. Evol. Microbiol.">
        <title>The Global Catalogue of Microorganisms (GCM) 10K type strain sequencing project: providing services to taxonomists for standard genome sequencing and annotation.</title>
        <authorList>
            <consortium name="The Broad Institute Genomics Platform"/>
            <consortium name="The Broad Institute Genome Sequencing Center for Infectious Disease"/>
            <person name="Wu L."/>
            <person name="Ma J."/>
        </authorList>
    </citation>
    <scope>NUCLEOTIDE SEQUENCE [LARGE SCALE GENOMIC DNA]</scope>
    <source>
        <strain evidence="2 3">JCM 14560</strain>
    </source>
</reference>
<comment type="caution">
    <text evidence="2">The sequence shown here is derived from an EMBL/GenBank/DDBJ whole genome shotgun (WGS) entry which is preliminary data.</text>
</comment>
<keyword evidence="3" id="KW-1185">Reference proteome</keyword>
<accession>A0ABN2Z222</accession>
<sequence>MTAAWVPAAGRTAYLWSNGDAVEVLDHRDGRGRRRGGRRRPGGPRRALGSGAHCAHKSES</sequence>
<gene>
    <name evidence="2" type="ORF">GCM10009760_14370</name>
</gene>
<feature type="region of interest" description="Disordered" evidence="1">
    <location>
        <begin position="27"/>
        <end position="60"/>
    </location>
</feature>
<dbReference type="EMBL" id="BAAANT010000005">
    <property type="protein sequence ID" value="GAA2135619.1"/>
    <property type="molecule type" value="Genomic_DNA"/>
</dbReference>
<dbReference type="Proteomes" id="UP001422759">
    <property type="component" value="Unassembled WGS sequence"/>
</dbReference>
<evidence type="ECO:0000313" key="2">
    <source>
        <dbReference type="EMBL" id="GAA2135619.1"/>
    </source>
</evidence>
<feature type="compositionally biased region" description="Basic residues" evidence="1">
    <location>
        <begin position="30"/>
        <end position="43"/>
    </location>
</feature>
<evidence type="ECO:0000256" key="1">
    <source>
        <dbReference type="SAM" id="MobiDB-lite"/>
    </source>
</evidence>
<protein>
    <submittedName>
        <fullName evidence="2">Uncharacterized protein</fullName>
    </submittedName>
</protein>
<name>A0ABN2Z222_9ACTN</name>
<proteinExistence type="predicted"/>
<organism evidence="2 3">
    <name type="scientific">Kitasatospora kazusensis</name>
    <dbReference type="NCBI Taxonomy" id="407974"/>
    <lineage>
        <taxon>Bacteria</taxon>
        <taxon>Bacillati</taxon>
        <taxon>Actinomycetota</taxon>
        <taxon>Actinomycetes</taxon>
        <taxon>Kitasatosporales</taxon>
        <taxon>Streptomycetaceae</taxon>
        <taxon>Kitasatospora</taxon>
    </lineage>
</organism>